<dbReference type="Proteomes" id="UP000298663">
    <property type="component" value="Unassembled WGS sequence"/>
</dbReference>
<accession>A0A4U5NYT9</accession>
<evidence type="ECO:0000313" key="2">
    <source>
        <dbReference type="EMBL" id="TKR88778.1"/>
    </source>
</evidence>
<feature type="compositionally biased region" description="Polar residues" evidence="1">
    <location>
        <begin position="48"/>
        <end position="69"/>
    </location>
</feature>
<dbReference type="AlphaFoldDB" id="A0A4U5NYT9"/>
<reference evidence="2 3" key="2">
    <citation type="journal article" date="2019" name="G3 (Bethesda)">
        <title>Hybrid Assembly of the Genome of the Entomopathogenic Nematode Steinernema carpocapsae Identifies the X-Chromosome.</title>
        <authorList>
            <person name="Serra L."/>
            <person name="Macchietto M."/>
            <person name="Macias-Munoz A."/>
            <person name="McGill C.J."/>
            <person name="Rodriguez I.M."/>
            <person name="Rodriguez B."/>
            <person name="Murad R."/>
            <person name="Mortazavi A."/>
        </authorList>
    </citation>
    <scope>NUCLEOTIDE SEQUENCE [LARGE SCALE GENOMIC DNA]</scope>
    <source>
        <strain evidence="2 3">ALL</strain>
    </source>
</reference>
<reference evidence="2 3" key="1">
    <citation type="journal article" date="2015" name="Genome Biol.">
        <title>Comparative genomics of Steinernema reveals deeply conserved gene regulatory networks.</title>
        <authorList>
            <person name="Dillman A.R."/>
            <person name="Macchietto M."/>
            <person name="Porter C.F."/>
            <person name="Rogers A."/>
            <person name="Williams B."/>
            <person name="Antoshechkin I."/>
            <person name="Lee M.M."/>
            <person name="Goodwin Z."/>
            <person name="Lu X."/>
            <person name="Lewis E.E."/>
            <person name="Goodrich-Blair H."/>
            <person name="Stock S.P."/>
            <person name="Adams B.J."/>
            <person name="Sternberg P.W."/>
            <person name="Mortazavi A."/>
        </authorList>
    </citation>
    <scope>NUCLEOTIDE SEQUENCE [LARGE SCALE GENOMIC DNA]</scope>
    <source>
        <strain evidence="2 3">ALL</strain>
    </source>
</reference>
<name>A0A4U5NYT9_STECR</name>
<evidence type="ECO:0000256" key="1">
    <source>
        <dbReference type="SAM" id="MobiDB-lite"/>
    </source>
</evidence>
<organism evidence="2 3">
    <name type="scientific">Steinernema carpocapsae</name>
    <name type="common">Entomopathogenic nematode</name>
    <dbReference type="NCBI Taxonomy" id="34508"/>
    <lineage>
        <taxon>Eukaryota</taxon>
        <taxon>Metazoa</taxon>
        <taxon>Ecdysozoa</taxon>
        <taxon>Nematoda</taxon>
        <taxon>Chromadorea</taxon>
        <taxon>Rhabditida</taxon>
        <taxon>Tylenchina</taxon>
        <taxon>Panagrolaimomorpha</taxon>
        <taxon>Strongyloidoidea</taxon>
        <taxon>Steinernematidae</taxon>
        <taxon>Steinernema</taxon>
    </lineage>
</organism>
<protein>
    <submittedName>
        <fullName evidence="2">Uncharacterized protein</fullName>
    </submittedName>
</protein>
<feature type="region of interest" description="Disordered" evidence="1">
    <location>
        <begin position="45"/>
        <end position="69"/>
    </location>
</feature>
<gene>
    <name evidence="2" type="ORF">L596_012967</name>
</gene>
<keyword evidence="3" id="KW-1185">Reference proteome</keyword>
<sequence length="69" mass="7433">MCLAEEGAVWKGSFCQIKCPMTGRSVVHAFSRNAVFFIELSQTKDAKSSNSLITQLPPQPDTSLLTGSA</sequence>
<evidence type="ECO:0000313" key="3">
    <source>
        <dbReference type="Proteomes" id="UP000298663"/>
    </source>
</evidence>
<dbReference type="EMBL" id="AZBU02000003">
    <property type="protein sequence ID" value="TKR88778.1"/>
    <property type="molecule type" value="Genomic_DNA"/>
</dbReference>
<proteinExistence type="predicted"/>
<comment type="caution">
    <text evidence="2">The sequence shown here is derived from an EMBL/GenBank/DDBJ whole genome shotgun (WGS) entry which is preliminary data.</text>
</comment>